<dbReference type="SUPFAM" id="SSF52788">
    <property type="entry name" value="Phosphotyrosine protein phosphatases I"/>
    <property type="match status" value="1"/>
</dbReference>
<keyword evidence="1" id="KW-0059">Arsenical resistance</keyword>
<evidence type="ECO:0000256" key="1">
    <source>
        <dbReference type="ARBA" id="ARBA00022849"/>
    </source>
</evidence>
<evidence type="ECO:0000313" key="5">
    <source>
        <dbReference type="Proteomes" id="UP001321492"/>
    </source>
</evidence>
<dbReference type="EC" id="1.20.4.4" evidence="4"/>
<keyword evidence="5" id="KW-1185">Reference proteome</keyword>
<feature type="domain" description="Phosphotyrosine protein phosphatase I" evidence="3">
    <location>
        <begin position="6"/>
        <end position="144"/>
    </location>
</feature>
<gene>
    <name evidence="4" type="ORF">QNA08_04415</name>
</gene>
<dbReference type="SMART" id="SM00226">
    <property type="entry name" value="LMWPc"/>
    <property type="match status" value="1"/>
</dbReference>
<dbReference type="RefSeq" id="WP_283739471.1">
    <property type="nucleotide sequence ID" value="NZ_JASJEV010000002.1"/>
</dbReference>
<dbReference type="Gene3D" id="3.40.50.2300">
    <property type="match status" value="1"/>
</dbReference>
<dbReference type="Proteomes" id="UP001321492">
    <property type="component" value="Unassembled WGS sequence"/>
</dbReference>
<dbReference type="InterPro" id="IPR036196">
    <property type="entry name" value="Ptyr_pPase_sf"/>
</dbReference>
<dbReference type="Pfam" id="PF01451">
    <property type="entry name" value="LMWPc"/>
    <property type="match status" value="1"/>
</dbReference>
<evidence type="ECO:0000313" key="4">
    <source>
        <dbReference type="EMBL" id="MDJ1157482.1"/>
    </source>
</evidence>
<accession>A0ABT7ADM6</accession>
<dbReference type="EMBL" id="JASJEV010000002">
    <property type="protein sequence ID" value="MDJ1157482.1"/>
    <property type="molecule type" value="Genomic_DNA"/>
</dbReference>
<dbReference type="InterPro" id="IPR023485">
    <property type="entry name" value="Ptyr_pPase"/>
</dbReference>
<proteinExistence type="predicted"/>
<dbReference type="GO" id="GO:0030612">
    <property type="term" value="F:arsenate reductase (thioredoxin) activity"/>
    <property type="evidence" value="ECO:0007669"/>
    <property type="project" value="UniProtKB-EC"/>
</dbReference>
<organism evidence="4 5">
    <name type="scientific">Chelatococcus albus</name>
    <dbReference type="NCBI Taxonomy" id="3047466"/>
    <lineage>
        <taxon>Bacteria</taxon>
        <taxon>Pseudomonadati</taxon>
        <taxon>Pseudomonadota</taxon>
        <taxon>Alphaproteobacteria</taxon>
        <taxon>Hyphomicrobiales</taxon>
        <taxon>Chelatococcaceae</taxon>
        <taxon>Chelatococcus</taxon>
    </lineage>
</organism>
<sequence>MPDRPFNVLFLCTGNSARSILAEAILNRAGEGRFKAHSAGSRPKGAVHPMTLQVLAELGYDTVFARSKSWEEFAGPATPPMDFVFTVCDDAAGEACPVWPGHPVTAHWGIPDPAAADGTPAEVGAAFAEAYRMLERRILAFVNLPLAGIERLALQQRLRAIGAMPGGTGGTGGPRTAADTEGGEAGGEAP</sequence>
<evidence type="ECO:0000259" key="3">
    <source>
        <dbReference type="SMART" id="SM00226"/>
    </source>
</evidence>
<dbReference type="PANTHER" id="PTHR43428">
    <property type="entry name" value="ARSENATE REDUCTASE"/>
    <property type="match status" value="1"/>
</dbReference>
<protein>
    <submittedName>
        <fullName evidence="4">Arsenate reductase ArsC</fullName>
        <ecNumber evidence="4">1.20.4.4</ecNumber>
    </submittedName>
</protein>
<dbReference type="CDD" id="cd16345">
    <property type="entry name" value="LMWP_ArsC"/>
    <property type="match status" value="1"/>
</dbReference>
<feature type="compositionally biased region" description="Gly residues" evidence="2">
    <location>
        <begin position="164"/>
        <end position="173"/>
    </location>
</feature>
<feature type="region of interest" description="Disordered" evidence="2">
    <location>
        <begin position="163"/>
        <end position="190"/>
    </location>
</feature>
<evidence type="ECO:0000256" key="2">
    <source>
        <dbReference type="SAM" id="MobiDB-lite"/>
    </source>
</evidence>
<reference evidence="4 5" key="1">
    <citation type="submission" date="2023-05" db="EMBL/GenBank/DDBJ databases">
        <title>Chelatococcus sp. nov., a moderately thermophilic bacterium isolated from hot spring microbial mat.</title>
        <authorList>
            <person name="Hu C.-J."/>
            <person name="Li W.-J."/>
        </authorList>
    </citation>
    <scope>NUCLEOTIDE SEQUENCE [LARGE SCALE GENOMIC DNA]</scope>
    <source>
        <strain evidence="4 5">SYSU G07232</strain>
    </source>
</reference>
<dbReference type="PANTHER" id="PTHR43428:SF1">
    <property type="entry name" value="ARSENATE REDUCTASE"/>
    <property type="match status" value="1"/>
</dbReference>
<comment type="caution">
    <text evidence="4">The sequence shown here is derived from an EMBL/GenBank/DDBJ whole genome shotgun (WGS) entry which is preliminary data.</text>
</comment>
<name>A0ABT7ADM6_9HYPH</name>
<keyword evidence="4" id="KW-0560">Oxidoreductase</keyword>